<accession>C4R931</accession>
<dbReference type="FunFam" id="1.20.1250.20:FF:000011">
    <property type="entry name" value="MFS multidrug transporter, putative"/>
    <property type="match status" value="1"/>
</dbReference>
<dbReference type="GeneID" id="8201236"/>
<dbReference type="HOGENOM" id="CLU_008455_11_3_1"/>
<dbReference type="CDD" id="cd17323">
    <property type="entry name" value="MFS_Tpo1_MDR_like"/>
    <property type="match status" value="1"/>
</dbReference>
<dbReference type="InterPro" id="IPR020846">
    <property type="entry name" value="MFS_dom"/>
</dbReference>
<dbReference type="GO" id="GO:0000297">
    <property type="term" value="F:spermine transmembrane transporter activity"/>
    <property type="evidence" value="ECO:0007669"/>
    <property type="project" value="EnsemblFungi"/>
</dbReference>
<dbReference type="KEGG" id="ppa:PAS_chr4_0836"/>
<feature type="transmembrane region" description="Helical" evidence="6">
    <location>
        <begin position="287"/>
        <end position="308"/>
    </location>
</feature>
<dbReference type="InterPro" id="IPR005829">
    <property type="entry name" value="Sugar_transporter_CS"/>
</dbReference>
<dbReference type="FunCoup" id="C4R931">
    <property type="interactions" value="47"/>
</dbReference>
<feature type="compositionally biased region" description="Basic and acidic residues" evidence="5">
    <location>
        <begin position="66"/>
        <end position="89"/>
    </location>
</feature>
<sequence>MSAQRTLESQSITSGDYVSAEESIRTASVTDFEDALEGSHSNLPDDDGTETLQGDKTVNGDTGSNTDHEPSNDSETTTKEIESGERTVEDTPLQPTRSNDEELDYDGSEEKGFFGNVNDFSQIASRTRTNLRLTRTETQGFHDELSRVITSASRKKVSEEDEDAVDPATLDWDSPDDPDNPTNWSSRKKWFSTMTVAFLCLVVSLGSSLYVCGVPELMMEMGISQELGFAGLSLYLLGLSVGPIIAAPLSELIGRRPIYIVTLPLSMLFTMGVGLSPNIWTILVLRFFSGASASPCLAVASGSIVDVFLPHEVGLAMALFCLAPFMGPVLGPIIGGFVAENKGWKWTLWVNLMFAGALLPFVLMLPETYAPVLLKKRAKARKIKLQKPQVGLLRFLMIMLSITLVKPLQMLVVEPIVIVFSIYISFVFAILFGFFEAYPVIFRGVYRMSLGISGLTFIGIGVGLFLGTGFYLVLNALCFYKKHDDGFVGMKDKDGNQLPPTPESRLLSGKFGALALPISLFWLAWTSRESIHWIVPVLAGVPFGFSLILIFFTVVTYFSMSYPPLSLASALAANNLARYTIAAAFPLFTVQMYDKLGIDWATSLFAFVAIGLVPVPWIFEYYGESLRKRSKFGFDAEQKEDSSLA</sequence>
<name>C4R931_KOMPG</name>
<reference evidence="8 9" key="1">
    <citation type="journal article" date="2009" name="Nat. Biotechnol.">
        <title>Genome sequence of the recombinant protein production host Pichia pastoris.</title>
        <authorList>
            <person name="De Schutter K."/>
            <person name="Lin Y.C."/>
            <person name="Tiels P."/>
            <person name="Van Hecke A."/>
            <person name="Glinka S."/>
            <person name="Weber-Lehmann J."/>
            <person name="Rouze P."/>
            <person name="Van de Peer Y."/>
            <person name="Callewaert N."/>
        </authorList>
    </citation>
    <scope>NUCLEOTIDE SEQUENCE [LARGE SCALE GENOMIC DNA]</scope>
    <source>
        <strain evidence="9">GS115 / ATCC 20864</strain>
    </source>
</reference>
<dbReference type="InterPro" id="IPR011701">
    <property type="entry name" value="MFS"/>
</dbReference>
<evidence type="ECO:0000313" key="9">
    <source>
        <dbReference type="Proteomes" id="UP000000314"/>
    </source>
</evidence>
<keyword evidence="9" id="KW-1185">Reference proteome</keyword>
<dbReference type="GO" id="GO:0005886">
    <property type="term" value="C:plasma membrane"/>
    <property type="evidence" value="ECO:0007669"/>
    <property type="project" value="EnsemblFungi"/>
</dbReference>
<feature type="transmembrane region" description="Helical" evidence="6">
    <location>
        <begin position="227"/>
        <end position="246"/>
    </location>
</feature>
<feature type="region of interest" description="Disordered" evidence="5">
    <location>
        <begin position="1"/>
        <end position="116"/>
    </location>
</feature>
<dbReference type="PROSITE" id="PS00216">
    <property type="entry name" value="SUGAR_TRANSPORT_1"/>
    <property type="match status" value="1"/>
</dbReference>
<evidence type="ECO:0000256" key="6">
    <source>
        <dbReference type="SAM" id="Phobius"/>
    </source>
</evidence>
<dbReference type="InParanoid" id="C4R931"/>
<dbReference type="Gene3D" id="1.20.1250.20">
    <property type="entry name" value="MFS general substrate transporter like domains"/>
    <property type="match status" value="1"/>
</dbReference>
<feature type="transmembrane region" description="Helical" evidence="6">
    <location>
        <begin position="315"/>
        <end position="334"/>
    </location>
</feature>
<feature type="transmembrane region" description="Helical" evidence="6">
    <location>
        <begin position="537"/>
        <end position="559"/>
    </location>
</feature>
<keyword evidence="2 6" id="KW-0812">Transmembrane</keyword>
<keyword evidence="4 6" id="KW-0472">Membrane</keyword>
<feature type="transmembrane region" description="Helical" evidence="6">
    <location>
        <begin position="346"/>
        <end position="370"/>
    </location>
</feature>
<dbReference type="InterPro" id="IPR036259">
    <property type="entry name" value="MFS_trans_sf"/>
</dbReference>
<dbReference type="EMBL" id="FN392322">
    <property type="protein sequence ID" value="CAY72106.1"/>
    <property type="molecule type" value="Genomic_DNA"/>
</dbReference>
<dbReference type="RefSeq" id="XP_002494285.1">
    <property type="nucleotide sequence ID" value="XM_002494240.1"/>
</dbReference>
<feature type="domain" description="Major facilitator superfamily (MFS) profile" evidence="7">
    <location>
        <begin position="192"/>
        <end position="626"/>
    </location>
</feature>
<evidence type="ECO:0000313" key="8">
    <source>
        <dbReference type="EMBL" id="CAY72106.1"/>
    </source>
</evidence>
<dbReference type="Proteomes" id="UP000000314">
    <property type="component" value="Chromosome 4"/>
</dbReference>
<protein>
    <submittedName>
        <fullName evidence="8">Polyamine transport protein, recognizes spermine, putrescine, and spermidine</fullName>
    </submittedName>
</protein>
<dbReference type="OrthoDB" id="3936150at2759"/>
<feature type="transmembrane region" description="Helical" evidence="6">
    <location>
        <begin position="506"/>
        <end position="525"/>
    </location>
</feature>
<dbReference type="Pfam" id="PF07690">
    <property type="entry name" value="MFS_1"/>
    <property type="match status" value="1"/>
</dbReference>
<gene>
    <name evidence="8" type="ordered locus">PAS_chr4_0836</name>
</gene>
<feature type="transmembrane region" description="Helical" evidence="6">
    <location>
        <begin position="258"/>
        <end position="275"/>
    </location>
</feature>
<evidence type="ECO:0000256" key="2">
    <source>
        <dbReference type="ARBA" id="ARBA00022692"/>
    </source>
</evidence>
<dbReference type="PANTHER" id="PTHR23502">
    <property type="entry name" value="MAJOR FACILITATOR SUPERFAMILY"/>
    <property type="match status" value="1"/>
</dbReference>
<feature type="transmembrane region" description="Helical" evidence="6">
    <location>
        <begin position="416"/>
        <end position="438"/>
    </location>
</feature>
<keyword evidence="3 6" id="KW-1133">Transmembrane helix</keyword>
<feature type="transmembrane region" description="Helical" evidence="6">
    <location>
        <begin position="391"/>
        <end position="410"/>
    </location>
</feature>
<dbReference type="SUPFAM" id="SSF103473">
    <property type="entry name" value="MFS general substrate transporter"/>
    <property type="match status" value="1"/>
</dbReference>
<evidence type="ECO:0000259" key="7">
    <source>
        <dbReference type="PROSITE" id="PS50850"/>
    </source>
</evidence>
<feature type="compositionally biased region" description="Polar residues" evidence="5">
    <location>
        <begin position="1"/>
        <end position="16"/>
    </location>
</feature>
<dbReference type="GO" id="GO:0042908">
    <property type="term" value="P:xenobiotic transport"/>
    <property type="evidence" value="ECO:0007669"/>
    <property type="project" value="UniProtKB-ARBA"/>
</dbReference>
<evidence type="ECO:0000256" key="3">
    <source>
        <dbReference type="ARBA" id="ARBA00022989"/>
    </source>
</evidence>
<dbReference type="GO" id="GO:0140115">
    <property type="term" value="P:export across plasma membrane"/>
    <property type="evidence" value="ECO:0007669"/>
    <property type="project" value="UniProtKB-ARBA"/>
</dbReference>
<feature type="region of interest" description="Disordered" evidence="5">
    <location>
        <begin position="149"/>
        <end position="182"/>
    </location>
</feature>
<dbReference type="AlphaFoldDB" id="C4R931"/>
<evidence type="ECO:0000256" key="1">
    <source>
        <dbReference type="ARBA" id="ARBA00004141"/>
    </source>
</evidence>
<dbReference type="OMA" id="LMPETHK"/>
<proteinExistence type="predicted"/>
<feature type="transmembrane region" description="Helical" evidence="6">
    <location>
        <begin position="450"/>
        <end position="474"/>
    </location>
</feature>
<organism evidence="8 9">
    <name type="scientific">Komagataella phaffii (strain GS115 / ATCC 20864)</name>
    <name type="common">Yeast</name>
    <name type="synonym">Pichia pastoris</name>
    <dbReference type="NCBI Taxonomy" id="644223"/>
    <lineage>
        <taxon>Eukaryota</taxon>
        <taxon>Fungi</taxon>
        <taxon>Dikarya</taxon>
        <taxon>Ascomycota</taxon>
        <taxon>Saccharomycotina</taxon>
        <taxon>Pichiomycetes</taxon>
        <taxon>Pichiales</taxon>
        <taxon>Pichiaceae</taxon>
        <taxon>Komagataella</taxon>
    </lineage>
</organism>
<feature type="transmembrane region" description="Helical" evidence="6">
    <location>
        <begin position="600"/>
        <end position="619"/>
    </location>
</feature>
<feature type="transmembrane region" description="Helical" evidence="6">
    <location>
        <begin position="190"/>
        <end position="211"/>
    </location>
</feature>
<dbReference type="GO" id="GO:0000329">
    <property type="term" value="C:fungal-type vacuole membrane"/>
    <property type="evidence" value="ECO:0007669"/>
    <property type="project" value="EnsemblFungi"/>
</dbReference>
<comment type="subcellular location">
    <subcellularLocation>
        <location evidence="1">Membrane</location>
        <topology evidence="1">Multi-pass membrane protein</topology>
    </subcellularLocation>
</comment>
<evidence type="ECO:0000256" key="5">
    <source>
        <dbReference type="SAM" id="MobiDB-lite"/>
    </source>
</evidence>
<evidence type="ECO:0000256" key="4">
    <source>
        <dbReference type="ARBA" id="ARBA00023136"/>
    </source>
</evidence>
<dbReference type="eggNOG" id="KOG0255">
    <property type="taxonomic scope" value="Eukaryota"/>
</dbReference>
<dbReference type="PANTHER" id="PTHR23502:SF38">
    <property type="entry name" value="POLYAMINE TRANSPORTER 4"/>
    <property type="match status" value="1"/>
</dbReference>
<feature type="compositionally biased region" description="Polar residues" evidence="5">
    <location>
        <begin position="50"/>
        <end position="65"/>
    </location>
</feature>
<dbReference type="GO" id="GO:0015606">
    <property type="term" value="F:spermidine transmembrane transporter activity"/>
    <property type="evidence" value="ECO:0007669"/>
    <property type="project" value="EnsemblFungi"/>
</dbReference>
<dbReference type="PROSITE" id="PS50850">
    <property type="entry name" value="MFS"/>
    <property type="match status" value="1"/>
</dbReference>